<name>A0A0E2DKY6_LEPIR</name>
<comment type="caution">
    <text evidence="3">The sequence shown here is derived from an EMBL/GenBank/DDBJ whole genome shotgun (WGS) entry which is preliminary data.</text>
</comment>
<dbReference type="SMART" id="SM00421">
    <property type="entry name" value="HTH_LUXR"/>
    <property type="match status" value="1"/>
</dbReference>
<dbReference type="Proteomes" id="UP000001340">
    <property type="component" value="Unassembled WGS sequence"/>
</dbReference>
<reference evidence="3 4" key="1">
    <citation type="submission" date="2012-10" db="EMBL/GenBank/DDBJ databases">
        <authorList>
            <person name="Harkins D.M."/>
            <person name="Durkin A.S."/>
            <person name="Brinkac L.M."/>
            <person name="Haft D.H."/>
            <person name="Selengut J.D."/>
            <person name="Sanka R."/>
            <person name="DePew J."/>
            <person name="Purushe J."/>
            <person name="Chanthongthip A."/>
            <person name="Lattana O."/>
            <person name="Phetsouvanh R."/>
            <person name="Newton P.N."/>
            <person name="Vinetz J.M."/>
            <person name="Sutton G.G."/>
            <person name="Nierman W.C."/>
            <person name="Fouts D.E."/>
        </authorList>
    </citation>
    <scope>NUCLEOTIDE SEQUENCE [LARGE SCALE GENOMIC DNA]</scope>
    <source>
        <strain evidence="3 4">UI 12758</strain>
    </source>
</reference>
<dbReference type="AlphaFoldDB" id="A0A0E2DKY6"/>
<dbReference type="GeneID" id="61143159"/>
<dbReference type="NCBIfam" id="NF047608">
    <property type="entry name" value="LIC13292_fam"/>
    <property type="match status" value="1"/>
</dbReference>
<protein>
    <submittedName>
        <fullName evidence="3">Transcriptional regulator, LuxR family</fullName>
    </submittedName>
</protein>
<dbReference type="InterPro" id="IPR036388">
    <property type="entry name" value="WH-like_DNA-bd_sf"/>
</dbReference>
<gene>
    <name evidence="3" type="ORF">LEP1GSC105_3330</name>
</gene>
<feature type="transmembrane region" description="Helical" evidence="1">
    <location>
        <begin position="12"/>
        <end position="33"/>
    </location>
</feature>
<dbReference type="InterPro" id="IPR016032">
    <property type="entry name" value="Sig_transdc_resp-reg_C-effctor"/>
</dbReference>
<dbReference type="Gene3D" id="1.10.10.10">
    <property type="entry name" value="Winged helix-like DNA-binding domain superfamily/Winged helix DNA-binding domain"/>
    <property type="match status" value="1"/>
</dbReference>
<dbReference type="EMBL" id="AHNR02000016">
    <property type="protein sequence ID" value="EKR56309.1"/>
    <property type="molecule type" value="Genomic_DNA"/>
</dbReference>
<dbReference type="Pfam" id="PF00196">
    <property type="entry name" value="GerE"/>
    <property type="match status" value="1"/>
</dbReference>
<sequence>MKFWFPQERRFYFFSMYIFLILLWIIEEVLTFAFDINWIERSQAYFTTIEAAFGLLSIIGIYFLFQEIRNTKTDIESAKIMIEGLKNKNQFLVQTNQSFWESLQRQLEEWDLSDKEKEIALLLLRGMSNHQIAAIRGKSLKTIENQTFSIYQKSGTTGKLEFIAYFISPLLPEED</sequence>
<keyword evidence="1" id="KW-1133">Transmembrane helix</keyword>
<keyword evidence="1" id="KW-0812">Transmembrane</keyword>
<accession>A0A0E2DKY6</accession>
<proteinExistence type="predicted"/>
<feature type="domain" description="HTH luxR-type" evidence="2">
    <location>
        <begin position="109"/>
        <end position="166"/>
    </location>
</feature>
<dbReference type="CDD" id="cd06170">
    <property type="entry name" value="LuxR_C_like"/>
    <property type="match status" value="1"/>
</dbReference>
<dbReference type="PRINTS" id="PR00038">
    <property type="entry name" value="HTHLUXR"/>
</dbReference>
<dbReference type="RefSeq" id="WP_000674089.1">
    <property type="nucleotide sequence ID" value="NZ_AHNR02000016.1"/>
</dbReference>
<dbReference type="SUPFAM" id="SSF46894">
    <property type="entry name" value="C-terminal effector domain of the bipartite response regulators"/>
    <property type="match status" value="1"/>
</dbReference>
<evidence type="ECO:0000313" key="3">
    <source>
        <dbReference type="EMBL" id="EKR56309.1"/>
    </source>
</evidence>
<dbReference type="GO" id="GO:0003677">
    <property type="term" value="F:DNA binding"/>
    <property type="evidence" value="ECO:0007669"/>
    <property type="project" value="InterPro"/>
</dbReference>
<dbReference type="InterPro" id="IPR000792">
    <property type="entry name" value="Tscrpt_reg_LuxR_C"/>
</dbReference>
<evidence type="ECO:0000259" key="2">
    <source>
        <dbReference type="SMART" id="SM00421"/>
    </source>
</evidence>
<feature type="transmembrane region" description="Helical" evidence="1">
    <location>
        <begin position="45"/>
        <end position="65"/>
    </location>
</feature>
<keyword evidence="1" id="KW-0472">Membrane</keyword>
<organism evidence="3 4">
    <name type="scientific">Leptospira interrogans str. UI 12758</name>
    <dbReference type="NCBI Taxonomy" id="1049938"/>
    <lineage>
        <taxon>Bacteria</taxon>
        <taxon>Pseudomonadati</taxon>
        <taxon>Spirochaetota</taxon>
        <taxon>Spirochaetia</taxon>
        <taxon>Leptospirales</taxon>
        <taxon>Leptospiraceae</taxon>
        <taxon>Leptospira</taxon>
    </lineage>
</organism>
<evidence type="ECO:0000256" key="1">
    <source>
        <dbReference type="SAM" id="Phobius"/>
    </source>
</evidence>
<evidence type="ECO:0000313" key="4">
    <source>
        <dbReference type="Proteomes" id="UP000001340"/>
    </source>
</evidence>
<dbReference type="GO" id="GO:0006355">
    <property type="term" value="P:regulation of DNA-templated transcription"/>
    <property type="evidence" value="ECO:0007669"/>
    <property type="project" value="InterPro"/>
</dbReference>